<dbReference type="PANTHER" id="PTHR40111:SF1">
    <property type="entry name" value="CEPHALOSPORIN-C DEACETYLASE"/>
    <property type="match status" value="1"/>
</dbReference>
<name>A0A917TSS4_9ACTN</name>
<evidence type="ECO:0000259" key="4">
    <source>
        <dbReference type="Pfam" id="PF05448"/>
    </source>
</evidence>
<proteinExistence type="predicted"/>
<dbReference type="Pfam" id="PF05448">
    <property type="entry name" value="AXE1"/>
    <property type="match status" value="1"/>
</dbReference>
<dbReference type="InterPro" id="IPR008391">
    <property type="entry name" value="AXE1_dom"/>
</dbReference>
<gene>
    <name evidence="5" type="ORF">GCM10007977_041650</name>
</gene>
<evidence type="ECO:0000256" key="2">
    <source>
        <dbReference type="PIRSR" id="PIRSR639069-2"/>
    </source>
</evidence>
<dbReference type="Gene3D" id="3.40.50.1820">
    <property type="entry name" value="alpha/beta hydrolase"/>
    <property type="match status" value="1"/>
</dbReference>
<comment type="caution">
    <text evidence="5">The sequence shown here is derived from an EMBL/GenBank/DDBJ whole genome shotgun (WGS) entry which is preliminary data.</text>
</comment>
<dbReference type="SUPFAM" id="SSF53474">
    <property type="entry name" value="alpha/beta-Hydrolases"/>
    <property type="match status" value="1"/>
</dbReference>
<reference evidence="5" key="2">
    <citation type="submission" date="2020-09" db="EMBL/GenBank/DDBJ databases">
        <authorList>
            <person name="Sun Q."/>
            <person name="Ohkuma M."/>
        </authorList>
    </citation>
    <scope>NUCLEOTIDE SEQUENCE</scope>
    <source>
        <strain evidence="5">JCM 19831</strain>
    </source>
</reference>
<dbReference type="GO" id="GO:0052689">
    <property type="term" value="F:carboxylic ester hydrolase activity"/>
    <property type="evidence" value="ECO:0007669"/>
    <property type="project" value="TreeGrafter"/>
</dbReference>
<accession>A0A917TSS4</accession>
<keyword evidence="6" id="KW-1185">Reference proteome</keyword>
<feature type="active site" description="Charge relay system" evidence="1">
    <location>
        <position position="303"/>
    </location>
</feature>
<feature type="active site" description="Nucleophile" evidence="1">
    <location>
        <position position="188"/>
    </location>
</feature>
<feature type="domain" description="Acetyl xylan esterase" evidence="4">
    <location>
        <begin position="1"/>
        <end position="319"/>
    </location>
</feature>
<sequence length="325" mass="36006">MVMFDMPLSELREYRPDRVEPSDFDEFWARTLAEARRHDIAAEFVAADSGLRTVDVFDVRFAGWNGERVAAWLLMPRRVDGPVPAVVEYVGYGSGRSLAHQRLFMSAAGFAHLVMDSRGQGSAWRPGVTPDPEPAPQTGQYPGFMTRGIDDPERYYYRRIMTDAARAVEAVRAHPGVDAQRVAVYGRSQGGGLALAAGALVPDVAAIVADVPFLCHYRRATEITDKTPYAEIAQYLKARRTDVERVFRTLSYFDGVNFAARATAPGQFGVGLMDDVCPPSTVFAAYNHYAGPKDICVWPYNGHEGGEVFQESDTLRFLNETLAPR</sequence>
<dbReference type="RefSeq" id="WP_190251556.1">
    <property type="nucleotide sequence ID" value="NZ_BMPI01000019.1"/>
</dbReference>
<dbReference type="GO" id="GO:0005976">
    <property type="term" value="P:polysaccharide metabolic process"/>
    <property type="evidence" value="ECO:0007669"/>
    <property type="project" value="TreeGrafter"/>
</dbReference>
<dbReference type="PANTHER" id="PTHR40111">
    <property type="entry name" value="CEPHALOSPORIN-C DEACETYLASE"/>
    <property type="match status" value="1"/>
</dbReference>
<dbReference type="Proteomes" id="UP000642070">
    <property type="component" value="Unassembled WGS sequence"/>
</dbReference>
<dbReference type="InterPro" id="IPR029058">
    <property type="entry name" value="AB_hydrolase_fold"/>
</dbReference>
<dbReference type="InterPro" id="IPR039069">
    <property type="entry name" value="CE7"/>
</dbReference>
<feature type="active site" description="Charge relay system" evidence="1">
    <location>
        <position position="274"/>
    </location>
</feature>
<evidence type="ECO:0000313" key="5">
    <source>
        <dbReference type="EMBL" id="GGM35880.1"/>
    </source>
</evidence>
<organism evidence="5 6">
    <name type="scientific">Dactylosporangium sucinum</name>
    <dbReference type="NCBI Taxonomy" id="1424081"/>
    <lineage>
        <taxon>Bacteria</taxon>
        <taxon>Bacillati</taxon>
        <taxon>Actinomycetota</taxon>
        <taxon>Actinomycetes</taxon>
        <taxon>Micromonosporales</taxon>
        <taxon>Micromonosporaceae</taxon>
        <taxon>Dactylosporangium</taxon>
    </lineage>
</organism>
<feature type="region of interest" description="Disordered" evidence="3">
    <location>
        <begin position="121"/>
        <end position="144"/>
    </location>
</feature>
<evidence type="ECO:0000256" key="1">
    <source>
        <dbReference type="PIRSR" id="PIRSR639069-1"/>
    </source>
</evidence>
<protein>
    <submittedName>
        <fullName evidence="5">Acetylxylan esterase</fullName>
    </submittedName>
</protein>
<reference evidence="5" key="1">
    <citation type="journal article" date="2014" name="Int. J. Syst. Evol. Microbiol.">
        <title>Complete genome sequence of Corynebacterium casei LMG S-19264T (=DSM 44701T), isolated from a smear-ripened cheese.</title>
        <authorList>
            <consortium name="US DOE Joint Genome Institute (JGI-PGF)"/>
            <person name="Walter F."/>
            <person name="Albersmeier A."/>
            <person name="Kalinowski J."/>
            <person name="Ruckert C."/>
        </authorList>
    </citation>
    <scope>NUCLEOTIDE SEQUENCE</scope>
    <source>
        <strain evidence="5">JCM 19831</strain>
    </source>
</reference>
<dbReference type="AlphaFoldDB" id="A0A917TSS4"/>
<evidence type="ECO:0000313" key="6">
    <source>
        <dbReference type="Proteomes" id="UP000642070"/>
    </source>
</evidence>
<dbReference type="EMBL" id="BMPI01000019">
    <property type="protein sequence ID" value="GGM35880.1"/>
    <property type="molecule type" value="Genomic_DNA"/>
</dbReference>
<feature type="binding site" evidence="2">
    <location>
        <position position="92"/>
    </location>
    <ligand>
        <name>substrate</name>
    </ligand>
</feature>
<evidence type="ECO:0000256" key="3">
    <source>
        <dbReference type="SAM" id="MobiDB-lite"/>
    </source>
</evidence>